<evidence type="ECO:0000313" key="2">
    <source>
        <dbReference type="Proteomes" id="UP000516314"/>
    </source>
</evidence>
<dbReference type="Proteomes" id="UP000516314">
    <property type="component" value="Chromosome 1"/>
</dbReference>
<gene>
    <name evidence="1" type="ORF">AT9943_LOCUS2869</name>
</gene>
<organism evidence="1 2">
    <name type="scientific">Arabidopsis thaliana</name>
    <name type="common">Mouse-ear cress</name>
    <dbReference type="NCBI Taxonomy" id="3702"/>
    <lineage>
        <taxon>Eukaryota</taxon>
        <taxon>Viridiplantae</taxon>
        <taxon>Streptophyta</taxon>
        <taxon>Embryophyta</taxon>
        <taxon>Tracheophyta</taxon>
        <taxon>Spermatophyta</taxon>
        <taxon>Magnoliopsida</taxon>
        <taxon>eudicotyledons</taxon>
        <taxon>Gunneridae</taxon>
        <taxon>Pentapetalae</taxon>
        <taxon>rosids</taxon>
        <taxon>malvids</taxon>
        <taxon>Brassicales</taxon>
        <taxon>Brassicaceae</taxon>
        <taxon>Camelineae</taxon>
        <taxon>Arabidopsis</taxon>
    </lineage>
</organism>
<proteinExistence type="predicted"/>
<reference evidence="1 2" key="1">
    <citation type="submission" date="2020-09" db="EMBL/GenBank/DDBJ databases">
        <authorList>
            <person name="Ashkenazy H."/>
        </authorList>
    </citation>
    <scope>NUCLEOTIDE SEQUENCE [LARGE SCALE GENOMIC DNA]</scope>
    <source>
        <strain evidence="2">cv. Cdm-0</strain>
    </source>
</reference>
<protein>
    <submittedName>
        <fullName evidence="1">(thale cress) hypothetical protein</fullName>
    </submittedName>
</protein>
<accession>A0A7G2DYE0</accession>
<name>A0A7G2DYE0_ARATH</name>
<dbReference type="EMBL" id="LR881466">
    <property type="protein sequence ID" value="CAD5314432.1"/>
    <property type="molecule type" value="Genomic_DNA"/>
</dbReference>
<dbReference type="AlphaFoldDB" id="A0A7G2DYE0"/>
<sequence length="80" mass="8821">MNSSGGTKRLRIGIGDGQCQRRYVMNLTSVEATRIAIRLQIPYATALKASSQRTQPNGMRKIAEVVVLGTPVLTVRWTSF</sequence>
<evidence type="ECO:0000313" key="1">
    <source>
        <dbReference type="EMBL" id="CAD5314432.1"/>
    </source>
</evidence>